<dbReference type="Pfam" id="PF00781">
    <property type="entry name" value="DAGK_cat"/>
    <property type="match status" value="1"/>
</dbReference>
<dbReference type="GO" id="GO:0005524">
    <property type="term" value="F:ATP binding"/>
    <property type="evidence" value="ECO:0007669"/>
    <property type="project" value="UniProtKB-KW"/>
</dbReference>
<dbReference type="Pfam" id="PF19279">
    <property type="entry name" value="YegS_C"/>
    <property type="match status" value="1"/>
</dbReference>
<evidence type="ECO:0000256" key="3">
    <source>
        <dbReference type="ARBA" id="ARBA00022679"/>
    </source>
</evidence>
<evidence type="ECO:0000256" key="7">
    <source>
        <dbReference type="ARBA" id="ARBA00023209"/>
    </source>
</evidence>
<feature type="domain" description="DAGKc" evidence="9">
    <location>
        <begin position="5"/>
        <end position="136"/>
    </location>
</feature>
<dbReference type="RefSeq" id="WP_113606480.1">
    <property type="nucleotide sequence ID" value="NZ_POAF01000001.1"/>
</dbReference>
<evidence type="ECO:0000256" key="4">
    <source>
        <dbReference type="ARBA" id="ARBA00022741"/>
    </source>
</evidence>
<accession>A0A365YNM8</accession>
<organism evidence="10 11">
    <name type="scientific">Glutamicibacter soli</name>
    <dbReference type="NCBI Taxonomy" id="453836"/>
    <lineage>
        <taxon>Bacteria</taxon>
        <taxon>Bacillati</taxon>
        <taxon>Actinomycetota</taxon>
        <taxon>Actinomycetes</taxon>
        <taxon>Micrococcales</taxon>
        <taxon>Micrococcaceae</taxon>
        <taxon>Glutamicibacter</taxon>
    </lineage>
</organism>
<dbReference type="Proteomes" id="UP000252167">
    <property type="component" value="Unassembled WGS sequence"/>
</dbReference>
<dbReference type="SUPFAM" id="SSF111331">
    <property type="entry name" value="NAD kinase/diacylglycerol kinase-like"/>
    <property type="match status" value="1"/>
</dbReference>
<keyword evidence="7" id="KW-0444">Lipid biosynthesis</keyword>
<evidence type="ECO:0000259" key="9">
    <source>
        <dbReference type="PROSITE" id="PS50146"/>
    </source>
</evidence>
<name>A0A365YNM8_9MICC</name>
<keyword evidence="3" id="KW-0808">Transferase</keyword>
<dbReference type="PANTHER" id="PTHR12358">
    <property type="entry name" value="SPHINGOSINE KINASE"/>
    <property type="match status" value="1"/>
</dbReference>
<dbReference type="PROSITE" id="PS50146">
    <property type="entry name" value="DAGK"/>
    <property type="match status" value="1"/>
</dbReference>
<dbReference type="InterPro" id="IPR045540">
    <property type="entry name" value="YegS/DAGK_C"/>
</dbReference>
<proteinExistence type="inferred from homology"/>
<dbReference type="InterPro" id="IPR050187">
    <property type="entry name" value="Lipid_Phosphate_FormReg"/>
</dbReference>
<reference evidence="10 11" key="1">
    <citation type="submission" date="2018-01" db="EMBL/GenBank/DDBJ databases">
        <title>Glutamicibacter soli strain NHPC-3 Whole genome sequence and assembly.</title>
        <authorList>
            <person name="Choudhury P."/>
            <person name="Gupta D."/>
            <person name="Sengupta K."/>
            <person name="Jawed A."/>
            <person name="Sultana N."/>
            <person name="Saha P."/>
        </authorList>
    </citation>
    <scope>NUCLEOTIDE SEQUENCE [LARGE SCALE GENOMIC DNA]</scope>
    <source>
        <strain evidence="10 11">NHPC-3</strain>
    </source>
</reference>
<keyword evidence="7" id="KW-0594">Phospholipid biosynthesis</keyword>
<comment type="similarity">
    <text evidence="2">Belongs to the diacylglycerol/lipid kinase family.</text>
</comment>
<evidence type="ECO:0000256" key="5">
    <source>
        <dbReference type="ARBA" id="ARBA00022777"/>
    </source>
</evidence>
<dbReference type="GO" id="GO:0016301">
    <property type="term" value="F:kinase activity"/>
    <property type="evidence" value="ECO:0007669"/>
    <property type="project" value="UniProtKB-KW"/>
</dbReference>
<dbReference type="InterPro" id="IPR001206">
    <property type="entry name" value="Diacylglycerol_kinase_cat_dom"/>
</dbReference>
<evidence type="ECO:0000256" key="1">
    <source>
        <dbReference type="ARBA" id="ARBA00001946"/>
    </source>
</evidence>
<dbReference type="PANTHER" id="PTHR12358:SF54">
    <property type="entry name" value="SPHINGOSINE KINASE RELATED PROTEIN"/>
    <property type="match status" value="1"/>
</dbReference>
<keyword evidence="11" id="KW-1185">Reference proteome</keyword>
<gene>
    <name evidence="10" type="ORF">C1H84_02915</name>
</gene>
<comment type="caution">
    <text evidence="10">The sequence shown here is derived from an EMBL/GenBank/DDBJ whole genome shotgun (WGS) entry which is preliminary data.</text>
</comment>
<dbReference type="Gene3D" id="3.40.50.10330">
    <property type="entry name" value="Probable inorganic polyphosphate/atp-NAD kinase, domain 1"/>
    <property type="match status" value="1"/>
</dbReference>
<protein>
    <recommendedName>
        <fullName evidence="9">DAGKc domain-containing protein</fullName>
    </recommendedName>
</protein>
<evidence type="ECO:0000313" key="10">
    <source>
        <dbReference type="EMBL" id="RBM04248.1"/>
    </source>
</evidence>
<dbReference type="Gene3D" id="2.60.200.40">
    <property type="match status" value="1"/>
</dbReference>
<evidence type="ECO:0000313" key="11">
    <source>
        <dbReference type="Proteomes" id="UP000252167"/>
    </source>
</evidence>
<sequence>MATQQRFERLQIVFHPASGRGLGWRRARQLAGRLADAGTVAHLLDVSSQPTARIAAQLKSADAVVVVGGDGLIHHVVQVLARTGIPLGIIPAGSGNDTWRMLRDANPAQSMDRVAAFIAGSAAAHPVDLLEVEFDEAPQIVRLTVGAISWGFEATVNARANRLPRRLGSLRYVAALLLCIPKLKAFCTEVDTGGLEYRGPALAASIANIRSLGGGITLFASAEFDDGLADLSLVRGERIAPVLRHVPRILAGRNHPFRVAVRAKAFRVETSEDCYADGELLGRGAFSVRVAPGALHLMR</sequence>
<dbReference type="EMBL" id="POAF01000001">
    <property type="protein sequence ID" value="RBM04248.1"/>
    <property type="molecule type" value="Genomic_DNA"/>
</dbReference>
<dbReference type="AlphaFoldDB" id="A0A365YNM8"/>
<keyword evidence="8" id="KW-1208">Phospholipid metabolism</keyword>
<keyword evidence="7" id="KW-0443">Lipid metabolism</keyword>
<evidence type="ECO:0000256" key="2">
    <source>
        <dbReference type="ARBA" id="ARBA00005983"/>
    </source>
</evidence>
<keyword evidence="6" id="KW-0067">ATP-binding</keyword>
<evidence type="ECO:0000256" key="6">
    <source>
        <dbReference type="ARBA" id="ARBA00022840"/>
    </source>
</evidence>
<dbReference type="InterPro" id="IPR016064">
    <property type="entry name" value="NAD/diacylglycerol_kinase_sf"/>
</dbReference>
<keyword evidence="4" id="KW-0547">Nucleotide-binding</keyword>
<keyword evidence="5" id="KW-0418">Kinase</keyword>
<dbReference type="InterPro" id="IPR017438">
    <property type="entry name" value="ATP-NAD_kinase_N"/>
</dbReference>
<comment type="cofactor">
    <cofactor evidence="1">
        <name>Mg(2+)</name>
        <dbReference type="ChEBI" id="CHEBI:18420"/>
    </cofactor>
</comment>
<dbReference type="SMART" id="SM00046">
    <property type="entry name" value="DAGKc"/>
    <property type="match status" value="1"/>
</dbReference>
<evidence type="ECO:0000256" key="8">
    <source>
        <dbReference type="ARBA" id="ARBA00023264"/>
    </source>
</evidence>
<dbReference type="GO" id="GO:0008654">
    <property type="term" value="P:phospholipid biosynthetic process"/>
    <property type="evidence" value="ECO:0007669"/>
    <property type="project" value="UniProtKB-KW"/>
</dbReference>